<proteinExistence type="predicted"/>
<evidence type="ECO:0000313" key="2">
    <source>
        <dbReference type="Proteomes" id="UP000225448"/>
    </source>
</evidence>
<protein>
    <submittedName>
        <fullName evidence="1">Uncharacterized protein</fullName>
    </submittedName>
</protein>
<name>A0A1Y0SZV3_9CAUD</name>
<keyword evidence="2" id="KW-1185">Reference proteome</keyword>
<gene>
    <name evidence="1" type="ORF">PHABIO_127</name>
</gene>
<reference evidence="1 2" key="1">
    <citation type="submission" date="2017-05" db="EMBL/GenBank/DDBJ databases">
        <authorList>
            <person name="Song R."/>
            <person name="Chenine A.L."/>
            <person name="Ruprecht R.M."/>
        </authorList>
    </citation>
    <scope>NUCLEOTIDE SEQUENCE [LARGE SCALE GENOMIC DNA]</scope>
</reference>
<accession>A0A1Y0SZV3</accession>
<evidence type="ECO:0000313" key="1">
    <source>
        <dbReference type="EMBL" id="ARV76758.1"/>
    </source>
</evidence>
<dbReference type="Proteomes" id="UP000225448">
    <property type="component" value="Segment"/>
</dbReference>
<dbReference type="EMBL" id="MF042360">
    <property type="protein sequence ID" value="ARV76758.1"/>
    <property type="molecule type" value="Genomic_DNA"/>
</dbReference>
<organism evidence="1 2">
    <name type="scientific">Pseudomonas phage Phabio</name>
    <dbReference type="NCBI Taxonomy" id="2006668"/>
    <lineage>
        <taxon>Viruses</taxon>
        <taxon>Duplodnaviria</taxon>
        <taxon>Heunggongvirae</taxon>
        <taxon>Uroviricota</taxon>
        <taxon>Caudoviricetes</taxon>
        <taxon>Chimalliviridae</taxon>
        <taxon>Phabiovirus</taxon>
        <taxon>Phabiovirus phabio</taxon>
    </lineage>
</organism>
<sequence length="100" mass="11547">MFATMPDGRTIEAHYQCDIKGHAPGSTDWRLGKGKPPVDKSKNLWVEYKELWRQWAIQNPDLMRILAEECKWFDCTLSDKFANSDISQARALAELLNEGY</sequence>